<evidence type="ECO:0000256" key="3">
    <source>
        <dbReference type="ARBA" id="ARBA00007282"/>
    </source>
</evidence>
<dbReference type="AlphaFoldDB" id="A0A7S2UD72"/>
<keyword evidence="7 8" id="KW-0472">Membrane</keyword>
<reference evidence="10" key="1">
    <citation type="submission" date="2021-01" db="EMBL/GenBank/DDBJ databases">
        <authorList>
            <person name="Corre E."/>
            <person name="Pelletier E."/>
            <person name="Niang G."/>
            <person name="Scheremetjew M."/>
            <person name="Finn R."/>
            <person name="Kale V."/>
            <person name="Holt S."/>
            <person name="Cochrane G."/>
            <person name="Meng A."/>
            <person name="Brown T."/>
            <person name="Cohen L."/>
        </authorList>
    </citation>
    <scope>NUCLEOTIDE SEQUENCE</scope>
    <source>
        <strain evidence="10">CCMP2084</strain>
    </source>
</reference>
<proteinExistence type="inferred from homology"/>
<comment type="pathway">
    <text evidence="2">Secondary metabolite biosynthesis.</text>
</comment>
<evidence type="ECO:0000256" key="5">
    <source>
        <dbReference type="ARBA" id="ARBA00022692"/>
    </source>
</evidence>
<organism evidence="10">
    <name type="scientific">Attheya septentrionalis</name>
    <dbReference type="NCBI Taxonomy" id="420275"/>
    <lineage>
        <taxon>Eukaryota</taxon>
        <taxon>Sar</taxon>
        <taxon>Stramenopiles</taxon>
        <taxon>Ochrophyta</taxon>
        <taxon>Bacillariophyta</taxon>
        <taxon>Coscinodiscophyceae</taxon>
        <taxon>Chaetocerotophycidae</taxon>
        <taxon>Chaetocerotales</taxon>
        <taxon>Attheyaceae</taxon>
        <taxon>Attheya</taxon>
    </lineage>
</organism>
<comment type="subcellular location">
    <subcellularLocation>
        <location evidence="1">Membrane</location>
        <topology evidence="1">Multi-pass membrane protein</topology>
    </subcellularLocation>
</comment>
<dbReference type="GO" id="GO:0016020">
    <property type="term" value="C:membrane"/>
    <property type="evidence" value="ECO:0007669"/>
    <property type="project" value="UniProtKB-SubCell"/>
</dbReference>
<dbReference type="PANTHER" id="PTHR31595:SF57">
    <property type="entry name" value="OS04G0481900 PROTEIN"/>
    <property type="match status" value="1"/>
</dbReference>
<keyword evidence="4" id="KW-0808">Transferase</keyword>
<protein>
    <recommendedName>
        <fullName evidence="9">Wax synthase domain-containing protein</fullName>
    </recommendedName>
</protein>
<feature type="transmembrane region" description="Helical" evidence="8">
    <location>
        <begin position="369"/>
        <end position="389"/>
    </location>
</feature>
<feature type="transmembrane region" description="Helical" evidence="8">
    <location>
        <begin position="104"/>
        <end position="122"/>
    </location>
</feature>
<name>A0A7S2UD72_9STRA</name>
<accession>A0A7S2UD72</accession>
<feature type="domain" description="Wax synthase" evidence="9">
    <location>
        <begin position="263"/>
        <end position="330"/>
    </location>
</feature>
<dbReference type="GO" id="GO:0006629">
    <property type="term" value="P:lipid metabolic process"/>
    <property type="evidence" value="ECO:0007669"/>
    <property type="project" value="InterPro"/>
</dbReference>
<dbReference type="GO" id="GO:0008374">
    <property type="term" value="F:O-acyltransferase activity"/>
    <property type="evidence" value="ECO:0007669"/>
    <property type="project" value="InterPro"/>
</dbReference>
<evidence type="ECO:0000313" key="10">
    <source>
        <dbReference type="EMBL" id="CAD9816016.1"/>
    </source>
</evidence>
<evidence type="ECO:0000259" key="9">
    <source>
        <dbReference type="Pfam" id="PF13813"/>
    </source>
</evidence>
<evidence type="ECO:0000256" key="4">
    <source>
        <dbReference type="ARBA" id="ARBA00022679"/>
    </source>
</evidence>
<feature type="transmembrane region" description="Helical" evidence="8">
    <location>
        <begin position="44"/>
        <end position="70"/>
    </location>
</feature>
<dbReference type="PANTHER" id="PTHR31595">
    <property type="entry name" value="LONG-CHAIN-ALCOHOL O-FATTY-ACYLTRANSFERASE 3-RELATED"/>
    <property type="match status" value="1"/>
</dbReference>
<dbReference type="InterPro" id="IPR044851">
    <property type="entry name" value="Wax_synthase"/>
</dbReference>
<gene>
    <name evidence="10" type="ORF">ASEP1449_LOCUS7848</name>
</gene>
<keyword evidence="6 8" id="KW-1133">Transmembrane helix</keyword>
<comment type="similarity">
    <text evidence="3">Belongs to the wax synthase family.</text>
</comment>
<keyword evidence="5 8" id="KW-0812">Transmembrane</keyword>
<feature type="transmembrane region" description="Helical" evidence="8">
    <location>
        <begin position="340"/>
        <end position="357"/>
    </location>
</feature>
<dbReference type="EMBL" id="HBHQ01011782">
    <property type="protein sequence ID" value="CAD9816016.1"/>
    <property type="molecule type" value="Transcribed_RNA"/>
</dbReference>
<dbReference type="InterPro" id="IPR032805">
    <property type="entry name" value="Wax_synthase_dom"/>
</dbReference>
<evidence type="ECO:0000256" key="1">
    <source>
        <dbReference type="ARBA" id="ARBA00004141"/>
    </source>
</evidence>
<feature type="transmembrane region" description="Helical" evidence="8">
    <location>
        <begin position="296"/>
        <end position="320"/>
    </location>
</feature>
<evidence type="ECO:0000256" key="7">
    <source>
        <dbReference type="ARBA" id="ARBA00023136"/>
    </source>
</evidence>
<evidence type="ECO:0000256" key="8">
    <source>
        <dbReference type="SAM" id="Phobius"/>
    </source>
</evidence>
<evidence type="ECO:0000256" key="2">
    <source>
        <dbReference type="ARBA" id="ARBA00005179"/>
    </source>
</evidence>
<evidence type="ECO:0000256" key="6">
    <source>
        <dbReference type="ARBA" id="ARBA00022989"/>
    </source>
</evidence>
<sequence>MSPWSLVQIMFADKLNEDIRQPVYTFESPFSADEYGILLPSASFWIQMSALLAMQSILCITIAAVIYLFIIQKRGTVTAFLMGYGFVIPFVVWMPYYLIRALDLRNMCLMISVATTPILVVFRCMEAMYGYSPPAVESKLLYYMVYYSSVIELEFDPKTTHPIQASHNDKLTMGKQFLGSYFLLSIFYSILEPYSYALFDSPIERDSHGQQLTVLDFIHPGHLANNFIVAYLTHTCLKVGTSGFGLAISALSGIKTMTVTNNPMFGCTSPSDFWGRRWNRLVHGVLKRGVFKPVRAYFPTFVALAVTFLASGLLHEYVLYVITLKNDNETSFSPMHGSHVAFFAWNGIIMLLEYATCYTKPIQWMKTNLPTPIVTLLVLLTVLPVAHWFTHEYMASGFYSQFRIGFPLIVRTTIHQ</sequence>
<feature type="transmembrane region" description="Helical" evidence="8">
    <location>
        <begin position="77"/>
        <end position="98"/>
    </location>
</feature>
<dbReference type="Pfam" id="PF13813">
    <property type="entry name" value="MBOAT_2"/>
    <property type="match status" value="1"/>
</dbReference>